<dbReference type="AlphaFoldDB" id="A0A5B7DLN0"/>
<feature type="compositionally biased region" description="Pro residues" evidence="1">
    <location>
        <begin position="78"/>
        <end position="87"/>
    </location>
</feature>
<organism evidence="2 3">
    <name type="scientific">Portunus trituberculatus</name>
    <name type="common">Swimming crab</name>
    <name type="synonym">Neptunus trituberculatus</name>
    <dbReference type="NCBI Taxonomy" id="210409"/>
    <lineage>
        <taxon>Eukaryota</taxon>
        <taxon>Metazoa</taxon>
        <taxon>Ecdysozoa</taxon>
        <taxon>Arthropoda</taxon>
        <taxon>Crustacea</taxon>
        <taxon>Multicrustacea</taxon>
        <taxon>Malacostraca</taxon>
        <taxon>Eumalacostraca</taxon>
        <taxon>Eucarida</taxon>
        <taxon>Decapoda</taxon>
        <taxon>Pleocyemata</taxon>
        <taxon>Brachyura</taxon>
        <taxon>Eubrachyura</taxon>
        <taxon>Portunoidea</taxon>
        <taxon>Portunidae</taxon>
        <taxon>Portuninae</taxon>
        <taxon>Portunus</taxon>
    </lineage>
</organism>
<gene>
    <name evidence="2" type="ORF">E2C01_015043</name>
</gene>
<feature type="region of interest" description="Disordered" evidence="1">
    <location>
        <begin position="71"/>
        <end position="111"/>
    </location>
</feature>
<sequence length="157" mass="17270">MYCTPVDASPAADQFQGGAWACHEPARTKWVSNPGWTLTLPAVRRSHKAQPHPGASVYACPRYPHRYARTAEVTPIPSRIPRPPCSPEKPRDAQLFPRAEKWVGRPTSPPSTTILEDLRSRPPVAVINTTAPVTTCLPPAYVWLAPRPPSPAQTQHT</sequence>
<evidence type="ECO:0000256" key="1">
    <source>
        <dbReference type="SAM" id="MobiDB-lite"/>
    </source>
</evidence>
<evidence type="ECO:0000313" key="3">
    <source>
        <dbReference type="Proteomes" id="UP000324222"/>
    </source>
</evidence>
<evidence type="ECO:0000313" key="2">
    <source>
        <dbReference type="EMBL" id="MPC22037.1"/>
    </source>
</evidence>
<accession>A0A5B7DLN0</accession>
<comment type="caution">
    <text evidence="2">The sequence shown here is derived from an EMBL/GenBank/DDBJ whole genome shotgun (WGS) entry which is preliminary data.</text>
</comment>
<dbReference type="Proteomes" id="UP000324222">
    <property type="component" value="Unassembled WGS sequence"/>
</dbReference>
<name>A0A5B7DLN0_PORTR</name>
<dbReference type="EMBL" id="VSRR010001046">
    <property type="protein sequence ID" value="MPC22037.1"/>
    <property type="molecule type" value="Genomic_DNA"/>
</dbReference>
<feature type="compositionally biased region" description="Basic and acidic residues" evidence="1">
    <location>
        <begin position="88"/>
        <end position="103"/>
    </location>
</feature>
<reference evidence="2 3" key="1">
    <citation type="submission" date="2019-05" db="EMBL/GenBank/DDBJ databases">
        <title>Another draft genome of Portunus trituberculatus and its Hox gene families provides insights of decapod evolution.</title>
        <authorList>
            <person name="Jeong J.-H."/>
            <person name="Song I."/>
            <person name="Kim S."/>
            <person name="Choi T."/>
            <person name="Kim D."/>
            <person name="Ryu S."/>
            <person name="Kim W."/>
        </authorList>
    </citation>
    <scope>NUCLEOTIDE SEQUENCE [LARGE SCALE GENOMIC DNA]</scope>
    <source>
        <tissue evidence="2">Muscle</tissue>
    </source>
</reference>
<keyword evidence="3" id="KW-1185">Reference proteome</keyword>
<proteinExistence type="predicted"/>
<protein>
    <submittedName>
        <fullName evidence="2">Uncharacterized protein</fullName>
    </submittedName>
</protein>